<comment type="caution">
    <text evidence="5">The sequence shown here is derived from an EMBL/GenBank/DDBJ whole genome shotgun (WGS) entry which is preliminary data.</text>
</comment>
<evidence type="ECO:0000259" key="4">
    <source>
        <dbReference type="Pfam" id="PF13657"/>
    </source>
</evidence>
<feature type="domain" description="HipA N-terminal subdomain 1" evidence="4">
    <location>
        <begin position="20"/>
        <end position="120"/>
    </location>
</feature>
<dbReference type="Pfam" id="PF07804">
    <property type="entry name" value="HipA_C"/>
    <property type="match status" value="1"/>
</dbReference>
<protein>
    <recommendedName>
        <fullName evidence="6">Phosphatidylinositol kinase</fullName>
    </recommendedName>
</protein>
<dbReference type="GO" id="GO:0004674">
    <property type="term" value="F:protein serine/threonine kinase activity"/>
    <property type="evidence" value="ECO:0007669"/>
    <property type="project" value="TreeGrafter"/>
</dbReference>
<reference evidence="5" key="1">
    <citation type="submission" date="2019-08" db="EMBL/GenBank/DDBJ databases">
        <authorList>
            <person name="Kucharzyk K."/>
            <person name="Murdoch R.W."/>
            <person name="Higgins S."/>
            <person name="Loffler F."/>
        </authorList>
    </citation>
    <scope>NUCLEOTIDE SEQUENCE</scope>
</reference>
<dbReference type="EMBL" id="VSSQ01018109">
    <property type="protein sequence ID" value="MPM61025.1"/>
    <property type="molecule type" value="Genomic_DNA"/>
</dbReference>
<dbReference type="Gene3D" id="1.10.1070.20">
    <property type="match status" value="1"/>
</dbReference>
<keyword evidence="1" id="KW-0808">Transferase</keyword>
<proteinExistence type="predicted"/>
<name>A0A645B6G6_9ZZZZ</name>
<dbReference type="AlphaFoldDB" id="A0A645B6G6"/>
<evidence type="ECO:0000259" key="3">
    <source>
        <dbReference type="Pfam" id="PF07804"/>
    </source>
</evidence>
<dbReference type="InterPro" id="IPR017508">
    <property type="entry name" value="HipA_N1"/>
</dbReference>
<dbReference type="Pfam" id="PF13657">
    <property type="entry name" value="Couple_hipA"/>
    <property type="match status" value="1"/>
</dbReference>
<evidence type="ECO:0008006" key="6">
    <source>
        <dbReference type="Google" id="ProtNLM"/>
    </source>
</evidence>
<evidence type="ECO:0000313" key="5">
    <source>
        <dbReference type="EMBL" id="MPM61025.1"/>
    </source>
</evidence>
<dbReference type="InterPro" id="IPR052028">
    <property type="entry name" value="HipA_Ser/Thr_kinase"/>
</dbReference>
<dbReference type="PANTHER" id="PTHR37419">
    <property type="entry name" value="SERINE/THREONINE-PROTEIN KINASE TOXIN HIPA"/>
    <property type="match status" value="1"/>
</dbReference>
<evidence type="ECO:0000256" key="2">
    <source>
        <dbReference type="ARBA" id="ARBA00022777"/>
    </source>
</evidence>
<dbReference type="InterPro" id="IPR012893">
    <property type="entry name" value="HipA-like_C"/>
</dbReference>
<gene>
    <name evidence="5" type="ORF">SDC9_107879</name>
</gene>
<organism evidence="5">
    <name type="scientific">bioreactor metagenome</name>
    <dbReference type="NCBI Taxonomy" id="1076179"/>
    <lineage>
        <taxon>unclassified sequences</taxon>
        <taxon>metagenomes</taxon>
        <taxon>ecological metagenomes</taxon>
    </lineage>
</organism>
<dbReference type="GO" id="GO:0005829">
    <property type="term" value="C:cytosol"/>
    <property type="evidence" value="ECO:0007669"/>
    <property type="project" value="TreeGrafter"/>
</dbReference>
<evidence type="ECO:0000256" key="1">
    <source>
        <dbReference type="ARBA" id="ARBA00022679"/>
    </source>
</evidence>
<sequence>MKALPSASAINVKLNFANDRIPVGRLALRERTIYFAYESSFIQRGLEISPFMLPLKPGVTSFGNSLFEGLPGVFNDSLPDGWGRLLFDRFAQSKGRLPYEITPLDRLASVGSQGLGALVYEPEFSMDLPDASLNLDCVAYQVEEILKGTSSEVLQELLILNGSSSGARPKALIGVSQDHESIIHGGMNVQEGYSPWLVKFPNTQDGLDAGSVEYVYALMAKEAGVHMPEVHLFPAKRGPGYFACKRFDRDGDRRFHMHTACGLLHADFRAPSLDYQDLLTLTSMLTRDIREVQRMYRLAVFNVLAHNRDDHSKNFSFLMDAKGTWSLSPAYDLTFSYGPGGEQSTMVMGEGRNPGVQQLMRLGLEAKLTKACITEIIDQTRFALSSWSSLAKQYGVSQEMIELIAKKMQEIPQVK</sequence>
<feature type="domain" description="HipA-like C-terminal" evidence="3">
    <location>
        <begin position="163"/>
        <end position="380"/>
    </location>
</feature>
<accession>A0A645B6G6</accession>
<dbReference type="PANTHER" id="PTHR37419:SF8">
    <property type="entry name" value="TOXIN YJJJ"/>
    <property type="match status" value="1"/>
</dbReference>
<keyword evidence="2" id="KW-0418">Kinase</keyword>